<dbReference type="EMBL" id="FMXQ01000012">
    <property type="protein sequence ID" value="SDB56198.1"/>
    <property type="molecule type" value="Genomic_DNA"/>
</dbReference>
<name>A0A1G6EFT7_9HYPH</name>
<gene>
    <name evidence="1" type="ORF">SAMN02982931_04457</name>
</gene>
<reference evidence="1 2" key="1">
    <citation type="submission" date="2016-10" db="EMBL/GenBank/DDBJ databases">
        <authorList>
            <person name="de Groot N.N."/>
        </authorList>
    </citation>
    <scope>NUCLEOTIDE SEQUENCE [LARGE SCALE GENOMIC DNA]</scope>
    <source>
        <strain evidence="1 2">ATCC 35022</strain>
    </source>
</reference>
<evidence type="ECO:0008006" key="3">
    <source>
        <dbReference type="Google" id="ProtNLM"/>
    </source>
</evidence>
<organism evidence="1 2">
    <name type="scientific">Bauldia litoralis</name>
    <dbReference type="NCBI Taxonomy" id="665467"/>
    <lineage>
        <taxon>Bacteria</taxon>
        <taxon>Pseudomonadati</taxon>
        <taxon>Pseudomonadota</taxon>
        <taxon>Alphaproteobacteria</taxon>
        <taxon>Hyphomicrobiales</taxon>
        <taxon>Kaistiaceae</taxon>
        <taxon>Bauldia</taxon>
    </lineage>
</organism>
<accession>A0A1G6EFT7</accession>
<dbReference type="Proteomes" id="UP000199071">
    <property type="component" value="Unassembled WGS sequence"/>
</dbReference>
<proteinExistence type="predicted"/>
<keyword evidence="2" id="KW-1185">Reference proteome</keyword>
<protein>
    <recommendedName>
        <fullName evidence="3">Asparagine synthase</fullName>
    </recommendedName>
</protein>
<sequence>MLRSIHRGPSAYRREVFATPEIRICRFANAFVTLAPDAAPADRAQCQKADFDSYETYVAFLRDTTAEAMANYGKPASVYLSRGYDSPAAAMLARQIGPATAICLDQTAKGNDDDGTAIAERLGMPVVSATRRKRATRTVRAGPWDLALETIAPDDHATTFEFFNGTDISEESMLVPDEVVADRAILTGWLGDALWGFEYPPSPDLQRSTNLAAGTGLADFRLRTGFMHVPIPALGFNRAAAIRTIGLSDAMEPWRLGTDYDRPIPRRLVEEAGIPRSWFGMAKQFTATKAANLHEIAPLLFDRLVDRYAPAVETGALVRLPTEMV</sequence>
<evidence type="ECO:0000313" key="2">
    <source>
        <dbReference type="Proteomes" id="UP000199071"/>
    </source>
</evidence>
<evidence type="ECO:0000313" key="1">
    <source>
        <dbReference type="EMBL" id="SDB56198.1"/>
    </source>
</evidence>
<dbReference type="AlphaFoldDB" id="A0A1G6EFT7"/>
<dbReference type="STRING" id="665467.SAMN02982931_04457"/>